<comment type="caution">
    <text evidence="2">The sequence shown here is derived from an EMBL/GenBank/DDBJ whole genome shotgun (WGS) entry which is preliminary data.</text>
</comment>
<dbReference type="SUPFAM" id="SSF53300">
    <property type="entry name" value="vWA-like"/>
    <property type="match status" value="1"/>
</dbReference>
<accession>A0A4U1GH31</accession>
<accession>A0A4R0N417</accession>
<dbReference type="InterPro" id="IPR036465">
    <property type="entry name" value="vWFA_dom_sf"/>
</dbReference>
<evidence type="ECO:0000313" key="4">
    <source>
        <dbReference type="Proteomes" id="UP000291117"/>
    </source>
</evidence>
<dbReference type="PANTHER" id="PTHR33608:SF6">
    <property type="entry name" value="BLL2464 PROTEIN"/>
    <property type="match status" value="1"/>
</dbReference>
<evidence type="ECO:0000313" key="5">
    <source>
        <dbReference type="Proteomes" id="UP000309594"/>
    </source>
</evidence>
<dbReference type="EMBL" id="SWDX01000003">
    <property type="protein sequence ID" value="TKC62459.1"/>
    <property type="molecule type" value="Genomic_DNA"/>
</dbReference>
<dbReference type="EMBL" id="SJSM01000011">
    <property type="protein sequence ID" value="TCC94639.1"/>
    <property type="molecule type" value="Genomic_DNA"/>
</dbReference>
<evidence type="ECO:0000313" key="3">
    <source>
        <dbReference type="EMBL" id="TKC62459.1"/>
    </source>
</evidence>
<dbReference type="InterPro" id="IPR002881">
    <property type="entry name" value="DUF58"/>
</dbReference>
<evidence type="ECO:0000313" key="2">
    <source>
        <dbReference type="EMBL" id="TCC94639.1"/>
    </source>
</evidence>
<feature type="domain" description="DUF58" evidence="1">
    <location>
        <begin position="43"/>
        <end position="252"/>
    </location>
</feature>
<gene>
    <name evidence="2" type="ORF">EZ444_16685</name>
    <name evidence="3" type="ORF">FBD94_09600</name>
</gene>
<dbReference type="CDD" id="cd00198">
    <property type="entry name" value="vWFA"/>
    <property type="match status" value="1"/>
</dbReference>
<proteinExistence type="predicted"/>
<dbReference type="Gene3D" id="3.40.50.410">
    <property type="entry name" value="von Willebrand factor, type A domain"/>
    <property type="match status" value="1"/>
</dbReference>
<dbReference type="Pfam" id="PF01882">
    <property type="entry name" value="DUF58"/>
    <property type="match status" value="1"/>
</dbReference>
<sequence>MMDTKDLLKKVRKIEIKTRGLSNQIFSGEYQSAFKGRGMAFSEVREYQVGDEIRTIDWNVTARFNHPYVKVFDEEREMTVMLLVDVSGSKNFGTQVQLKQELATELCAVLSFSAIQNNDKVGVLFFSDKVEKFIPPKKGRSHILMIIRELIDFKPQNKGTNVAEGLRYFTSAIKKRCTAFLISDFMSGPFENELKIANRKHDLVALRLYDIHEEEFPDLGLIPVKDEESGEIEWINTSSKQVRNSFKAAALERNGKLEDMFRKSGVDFTKIGTHQSYIKPLMTLFKKREARR</sequence>
<organism evidence="2 4">
    <name type="scientific">Pedobacter hiemivivus</name>
    <dbReference type="NCBI Taxonomy" id="2530454"/>
    <lineage>
        <taxon>Bacteria</taxon>
        <taxon>Pseudomonadati</taxon>
        <taxon>Bacteroidota</taxon>
        <taxon>Sphingobacteriia</taxon>
        <taxon>Sphingobacteriales</taxon>
        <taxon>Sphingobacteriaceae</taxon>
        <taxon>Pedobacter</taxon>
    </lineage>
</organism>
<dbReference type="OrthoDB" id="9776116at2"/>
<dbReference type="PANTHER" id="PTHR33608">
    <property type="entry name" value="BLL2464 PROTEIN"/>
    <property type="match status" value="1"/>
</dbReference>
<name>A0A4R0N417_9SPHI</name>
<dbReference type="AlphaFoldDB" id="A0A4R0N417"/>
<dbReference type="Proteomes" id="UP000309594">
    <property type="component" value="Unassembled WGS sequence"/>
</dbReference>
<keyword evidence="4" id="KW-1185">Reference proteome</keyword>
<reference evidence="3 5" key="2">
    <citation type="submission" date="2019-04" db="EMBL/GenBank/DDBJ databases">
        <title>Pedobacter sp. RP-1-16 sp. nov., isolated from Arctic soil.</title>
        <authorList>
            <person name="Dahal R.H."/>
            <person name="Kim D.-U."/>
        </authorList>
    </citation>
    <scope>NUCLEOTIDE SEQUENCE [LARGE SCALE GENOMIC DNA]</scope>
    <source>
        <strain evidence="3 5">RP-1-16</strain>
    </source>
</reference>
<protein>
    <submittedName>
        <fullName evidence="2">DUF58 domain-containing protein</fullName>
    </submittedName>
</protein>
<evidence type="ECO:0000259" key="1">
    <source>
        <dbReference type="Pfam" id="PF01882"/>
    </source>
</evidence>
<dbReference type="Proteomes" id="UP000291117">
    <property type="component" value="Unassembled WGS sequence"/>
</dbReference>
<reference evidence="2 4" key="1">
    <citation type="submission" date="2019-02" db="EMBL/GenBank/DDBJ databases">
        <title>Pedobacter sp. RP-3-8 sp. nov., isolated from Arctic soil.</title>
        <authorList>
            <person name="Dahal R.H."/>
        </authorList>
    </citation>
    <scope>NUCLEOTIDE SEQUENCE [LARGE SCALE GENOMIC DNA]</scope>
    <source>
        <strain evidence="2 4">RP-3-8</strain>
    </source>
</reference>